<accession>A0A9P6WL67</accession>
<dbReference type="AlphaFoldDB" id="A0A9P6WL67"/>
<dbReference type="InterPro" id="IPR036412">
    <property type="entry name" value="HAD-like_sf"/>
</dbReference>
<dbReference type="Proteomes" id="UP000697127">
    <property type="component" value="Unassembled WGS sequence"/>
</dbReference>
<dbReference type="Pfam" id="PF00702">
    <property type="entry name" value="Hydrolase"/>
    <property type="match status" value="1"/>
</dbReference>
<dbReference type="OrthoDB" id="2363873at2759"/>
<dbReference type="GO" id="GO:0016791">
    <property type="term" value="F:phosphatase activity"/>
    <property type="evidence" value="ECO:0007669"/>
    <property type="project" value="UniProtKB-ARBA"/>
</dbReference>
<keyword evidence="3" id="KW-1185">Reference proteome</keyword>
<dbReference type="PANTHER" id="PTHR43316">
    <property type="entry name" value="HYDROLASE, HALOACID DELAHOGENASE-RELATED"/>
    <property type="match status" value="1"/>
</dbReference>
<dbReference type="PANTHER" id="PTHR43316:SF4">
    <property type="entry name" value="ACID DEHALOGENASE, PUTATIVE (AFU_ORTHOLOGUE AFUA_8G05870)-RELATED"/>
    <property type="match status" value="1"/>
</dbReference>
<dbReference type="InterPro" id="IPR006439">
    <property type="entry name" value="HAD-SF_hydro_IA"/>
</dbReference>
<dbReference type="PRINTS" id="PR00413">
    <property type="entry name" value="HADHALOGNASE"/>
</dbReference>
<name>A0A9P6WL67_9ASCO</name>
<evidence type="ECO:0000256" key="1">
    <source>
        <dbReference type="ARBA" id="ARBA00022801"/>
    </source>
</evidence>
<evidence type="ECO:0000313" key="2">
    <source>
        <dbReference type="EMBL" id="KAG0688063.1"/>
    </source>
</evidence>
<evidence type="ECO:0000313" key="3">
    <source>
        <dbReference type="Proteomes" id="UP000697127"/>
    </source>
</evidence>
<dbReference type="SUPFAM" id="SSF56784">
    <property type="entry name" value="HAD-like"/>
    <property type="match status" value="1"/>
</dbReference>
<dbReference type="EMBL" id="PUHW01000187">
    <property type="protein sequence ID" value="KAG0688063.1"/>
    <property type="molecule type" value="Genomic_DNA"/>
</dbReference>
<reference evidence="2" key="1">
    <citation type="submission" date="2020-11" db="EMBL/GenBank/DDBJ databases">
        <title>Kefir isolates.</title>
        <authorList>
            <person name="Marcisauskas S."/>
            <person name="Kim Y."/>
            <person name="Blasche S."/>
        </authorList>
    </citation>
    <scope>NUCLEOTIDE SEQUENCE</scope>
    <source>
        <strain evidence="2">Olga-1</strain>
    </source>
</reference>
<dbReference type="Gene3D" id="3.40.50.1000">
    <property type="entry name" value="HAD superfamily/HAD-like"/>
    <property type="match status" value="1"/>
</dbReference>
<protein>
    <submittedName>
        <fullName evidence="2">Uncharacterized protein</fullName>
    </submittedName>
</protein>
<dbReference type="InterPro" id="IPR051540">
    <property type="entry name" value="S-2-haloacid_dehalogenase"/>
</dbReference>
<sequence length="239" mass="27293">MPDVVFDIIGTCIGYDVMIQAITDRIGERLKEHNCNAEIFFNAWGAACERDFSYLSQIGSYQPTKKILKSIFFRTLYHAGIKEPKEFATEEDLEFLSNEWLKLKCREELPELWKNLRDNGFTIWCLTDGDKERVKGYFTNSKLEMPDENIISCDSLGIGKPTPEVYTFMLNKLPNKGLDAWFAAAHAWDCCAAKKSGFRTAWTNVYEKFPCEDIFGKPDIVADGLIDLGEKIVSYSETS</sequence>
<gene>
    <name evidence="2" type="ORF">C6P40_001461</name>
</gene>
<dbReference type="InterPro" id="IPR023214">
    <property type="entry name" value="HAD_sf"/>
</dbReference>
<dbReference type="InterPro" id="IPR023198">
    <property type="entry name" value="PGP-like_dom2"/>
</dbReference>
<dbReference type="Gene3D" id="1.10.150.240">
    <property type="entry name" value="Putative phosphatase, domain 2"/>
    <property type="match status" value="1"/>
</dbReference>
<keyword evidence="1" id="KW-0378">Hydrolase</keyword>
<organism evidence="2 3">
    <name type="scientific">Pichia californica</name>
    <dbReference type="NCBI Taxonomy" id="460514"/>
    <lineage>
        <taxon>Eukaryota</taxon>
        <taxon>Fungi</taxon>
        <taxon>Dikarya</taxon>
        <taxon>Ascomycota</taxon>
        <taxon>Saccharomycotina</taxon>
        <taxon>Pichiomycetes</taxon>
        <taxon>Pichiales</taxon>
        <taxon>Pichiaceae</taxon>
        <taxon>Pichia</taxon>
    </lineage>
</organism>
<comment type="caution">
    <text evidence="2">The sequence shown here is derived from an EMBL/GenBank/DDBJ whole genome shotgun (WGS) entry which is preliminary data.</text>
</comment>
<proteinExistence type="predicted"/>